<feature type="signal peptide" evidence="3">
    <location>
        <begin position="1"/>
        <end position="26"/>
    </location>
</feature>
<dbReference type="SUPFAM" id="SSF56300">
    <property type="entry name" value="Metallo-dependent phosphatases"/>
    <property type="match status" value="1"/>
</dbReference>
<evidence type="ECO:0000259" key="4">
    <source>
        <dbReference type="SMART" id="SM00854"/>
    </source>
</evidence>
<dbReference type="PROSITE" id="PS51257">
    <property type="entry name" value="PROKAR_LIPOPROTEIN"/>
    <property type="match status" value="1"/>
</dbReference>
<organism evidence="5 6">
    <name type="scientific">Streptomyces durbertensis</name>
    <dbReference type="NCBI Taxonomy" id="2448886"/>
    <lineage>
        <taxon>Bacteria</taxon>
        <taxon>Bacillati</taxon>
        <taxon>Actinomycetota</taxon>
        <taxon>Actinomycetes</taxon>
        <taxon>Kitasatosporales</taxon>
        <taxon>Streptomycetaceae</taxon>
        <taxon>Streptomyces</taxon>
    </lineage>
</organism>
<dbReference type="InterPro" id="IPR029052">
    <property type="entry name" value="Metallo-depent_PP-like"/>
</dbReference>
<proteinExistence type="inferred from homology"/>
<protein>
    <submittedName>
        <fullName evidence="5">CapA family protein</fullName>
    </submittedName>
</protein>
<evidence type="ECO:0000313" key="6">
    <source>
        <dbReference type="Proteomes" id="UP000766698"/>
    </source>
</evidence>
<comment type="caution">
    <text evidence="5">The sequence shown here is derived from an EMBL/GenBank/DDBJ whole genome shotgun (WGS) entry which is preliminary data.</text>
</comment>
<sequence length="408" mass="43433">MARFSTGTRVAAALALALAVFGGATGCGGTPQPPQSRGQDAAQPTENEQNRSGATAVRPAGTGFTLVATGDILPHDSVIEQARRDAGGEGYDFRRMLSGAAPALAGADLAICHMETVYGAANGPFSGYPNFLTPPQIAQAVRDTGYHSCSTASNHTLDAGRAGVVRTLDAMDAAGLRHVGSARSATERARPPILRAGDARVAHLAYTHGSNVSFGTDPVRMAKPKPWLVNLINTRRIIADARAARRAGADVVVVSTHWGTEGQEAPDEDQLRLADRLTASRTKGRRDIDLIIGTHAHVPQAYEKVNGTWVVYGMGDQLVGEMSDPRGSMGSAARFTFRPPKRPGEAWRVVRAEYVPHLVVNRPRVDIVNLARSRGRADEPGEYRRARELISRAVLSRGAADDGLVMGR</sequence>
<evidence type="ECO:0000313" key="5">
    <source>
        <dbReference type="EMBL" id="MBB1243689.1"/>
    </source>
</evidence>
<name>A0ABR6EGR2_9ACTN</name>
<feature type="chain" id="PRO_5046421942" evidence="3">
    <location>
        <begin position="27"/>
        <end position="408"/>
    </location>
</feature>
<keyword evidence="6" id="KW-1185">Reference proteome</keyword>
<dbReference type="Pfam" id="PF09587">
    <property type="entry name" value="PGA_cap"/>
    <property type="match status" value="1"/>
</dbReference>
<dbReference type="PANTHER" id="PTHR33393:SF13">
    <property type="entry name" value="PGA BIOSYNTHESIS PROTEIN CAPA"/>
    <property type="match status" value="1"/>
</dbReference>
<evidence type="ECO:0000256" key="1">
    <source>
        <dbReference type="ARBA" id="ARBA00005662"/>
    </source>
</evidence>
<evidence type="ECO:0000256" key="3">
    <source>
        <dbReference type="SAM" id="SignalP"/>
    </source>
</evidence>
<dbReference type="SMART" id="SM00854">
    <property type="entry name" value="PGA_cap"/>
    <property type="match status" value="1"/>
</dbReference>
<accession>A0ABR6EGR2</accession>
<gene>
    <name evidence="5" type="ORF">GL263_08970</name>
</gene>
<dbReference type="CDD" id="cd07381">
    <property type="entry name" value="MPP_CapA"/>
    <property type="match status" value="1"/>
</dbReference>
<dbReference type="EMBL" id="WMLF01000091">
    <property type="protein sequence ID" value="MBB1243689.1"/>
    <property type="molecule type" value="Genomic_DNA"/>
</dbReference>
<comment type="similarity">
    <text evidence="1">Belongs to the CapA family.</text>
</comment>
<dbReference type="InterPro" id="IPR052169">
    <property type="entry name" value="CW_Biosynth-Accessory"/>
</dbReference>
<dbReference type="InterPro" id="IPR019079">
    <property type="entry name" value="Capsule_synth_CapA"/>
</dbReference>
<dbReference type="Proteomes" id="UP000766698">
    <property type="component" value="Unassembled WGS sequence"/>
</dbReference>
<dbReference type="Gene3D" id="3.60.21.10">
    <property type="match status" value="1"/>
</dbReference>
<feature type="compositionally biased region" description="Polar residues" evidence="2">
    <location>
        <begin position="35"/>
        <end position="53"/>
    </location>
</feature>
<reference evidence="6" key="1">
    <citation type="journal article" date="2020" name="Syst. Appl. Microbiol.">
        <title>Streptomyces alkaliterrae sp. nov., isolated from an alkaline soil, and emended descriptions of Streptomyces alkaliphilus, Streptomyces calidiresistens and Streptomyces durbertensis.</title>
        <authorList>
            <person name="Swiecimska M."/>
            <person name="Golinska P."/>
            <person name="Nouioui I."/>
            <person name="Wypij M."/>
            <person name="Rai M."/>
            <person name="Sangal V."/>
            <person name="Goodfellow M."/>
        </authorList>
    </citation>
    <scope>NUCLEOTIDE SEQUENCE [LARGE SCALE GENOMIC DNA]</scope>
    <source>
        <strain evidence="6">DSM 104538</strain>
    </source>
</reference>
<feature type="region of interest" description="Disordered" evidence="2">
    <location>
        <begin position="28"/>
        <end position="58"/>
    </location>
</feature>
<dbReference type="RefSeq" id="WP_182855061.1">
    <property type="nucleotide sequence ID" value="NZ_WMLF01000091.1"/>
</dbReference>
<dbReference type="PANTHER" id="PTHR33393">
    <property type="entry name" value="POLYGLUTAMINE SYNTHESIS ACCESSORY PROTEIN RV0574C-RELATED"/>
    <property type="match status" value="1"/>
</dbReference>
<feature type="domain" description="Capsule synthesis protein CapA" evidence="4">
    <location>
        <begin position="65"/>
        <end position="321"/>
    </location>
</feature>
<keyword evidence="3" id="KW-0732">Signal</keyword>
<evidence type="ECO:0000256" key="2">
    <source>
        <dbReference type="SAM" id="MobiDB-lite"/>
    </source>
</evidence>